<dbReference type="EMBL" id="LR796221">
    <property type="protein sequence ID" value="CAB4128323.1"/>
    <property type="molecule type" value="Genomic_DNA"/>
</dbReference>
<protein>
    <submittedName>
        <fullName evidence="1">Uncharacterized protein</fullName>
    </submittedName>
</protein>
<name>A0A6J5L4T1_9CAUD</name>
<reference evidence="1" key="1">
    <citation type="submission" date="2020-04" db="EMBL/GenBank/DDBJ databases">
        <authorList>
            <person name="Chiriac C."/>
            <person name="Salcher M."/>
            <person name="Ghai R."/>
            <person name="Kavagutti S V."/>
        </authorList>
    </citation>
    <scope>NUCLEOTIDE SEQUENCE</scope>
</reference>
<accession>A0A6J5L4T1</accession>
<gene>
    <name evidence="1" type="ORF">UFOVP99_26</name>
</gene>
<dbReference type="Gene3D" id="2.150.10.10">
    <property type="entry name" value="Serralysin-like metalloprotease, C-terminal"/>
    <property type="match status" value="1"/>
</dbReference>
<sequence>MSKPSGTGLVRSVAGRIGNVTLAAADVAGVASAANPVFTGSVTLPNWATAGRPSPAVAGMVGWNTDLGRFDHCTVAGTPGTWKQFVRLDGDTMTGFLTVALAADPSKFGTLTPDASSNLAISTAGGQQAVVLNVASAVNYFSLQGNAAGGAPAIGTGGNDTNVALAFFTKGAGSIFFKTGSLIQAVVANTASAVDYLQLTGAAAAGTPQLSAQGNDTNINLALSPKGTGALMAHVPDSGTGGGNARGTNAVDWQTTRSAATQVASGANSTISGGTGNTASGLQTTVLGGSGNTATGNQAIAGGNAVGATGTWSVALGRLTLADGTAALATGFGARSHGLYGARVHGATAITTNGDAQMGDYSMSGRSTAGAAVRLTADGGAAGAANVANIPNATGWNGSLAVVARDQTTGGTYHWTFNRLAMSRNANAASTVISASTVDFVSLGTQTGTPASGSLAISADTTNGGLNLTFTPVSGNTNTWDVYAALSTAEVQ</sequence>
<organism evidence="1">
    <name type="scientific">uncultured Caudovirales phage</name>
    <dbReference type="NCBI Taxonomy" id="2100421"/>
    <lineage>
        <taxon>Viruses</taxon>
        <taxon>Duplodnaviria</taxon>
        <taxon>Heunggongvirae</taxon>
        <taxon>Uroviricota</taxon>
        <taxon>Caudoviricetes</taxon>
        <taxon>Peduoviridae</taxon>
        <taxon>Maltschvirus</taxon>
        <taxon>Maltschvirus maltsch</taxon>
    </lineage>
</organism>
<evidence type="ECO:0000313" key="1">
    <source>
        <dbReference type="EMBL" id="CAB4128323.1"/>
    </source>
</evidence>
<proteinExistence type="predicted"/>
<dbReference type="InterPro" id="IPR011049">
    <property type="entry name" value="Serralysin-like_metalloprot_C"/>
</dbReference>